<keyword evidence="2" id="KW-1185">Reference proteome</keyword>
<dbReference type="PANTHER" id="PTHR48100:SF1">
    <property type="entry name" value="HISTIDINE PHOSPHATASE FAMILY PROTEIN-RELATED"/>
    <property type="match status" value="1"/>
</dbReference>
<dbReference type="EMBL" id="JBHPBY010000501">
    <property type="protein sequence ID" value="MFC1853438.1"/>
    <property type="molecule type" value="Genomic_DNA"/>
</dbReference>
<dbReference type="InterPro" id="IPR050275">
    <property type="entry name" value="PGM_Phosphatase"/>
</dbReference>
<dbReference type="SUPFAM" id="SSF53254">
    <property type="entry name" value="Phosphoglycerate mutase-like"/>
    <property type="match status" value="1"/>
</dbReference>
<comment type="caution">
    <text evidence="1">The sequence shown here is derived from an EMBL/GenBank/DDBJ whole genome shotgun (WGS) entry which is preliminary data.</text>
</comment>
<dbReference type="PANTHER" id="PTHR48100">
    <property type="entry name" value="BROAD-SPECIFICITY PHOSPHATASE YOR283W-RELATED"/>
    <property type="match status" value="1"/>
</dbReference>
<reference evidence="1 2" key="1">
    <citation type="submission" date="2024-09" db="EMBL/GenBank/DDBJ databases">
        <title>Laminarin stimulates single cell rates of sulfate reduction while oxygen inhibits transcriptomic activity in coastal marine sediment.</title>
        <authorList>
            <person name="Lindsay M."/>
            <person name="Orcutt B."/>
            <person name="Emerson D."/>
            <person name="Stepanauskas R."/>
            <person name="D'Angelo T."/>
        </authorList>
    </citation>
    <scope>NUCLEOTIDE SEQUENCE [LARGE SCALE GENOMIC DNA]</scope>
    <source>
        <strain evidence="1">SAG AM-311-K15</strain>
    </source>
</reference>
<accession>A0ABV6Z531</accession>
<gene>
    <name evidence="1" type="primary">cobC</name>
    <name evidence="1" type="ORF">ACFL27_24845</name>
</gene>
<dbReference type="CDD" id="cd07067">
    <property type="entry name" value="HP_PGM_like"/>
    <property type="match status" value="1"/>
</dbReference>
<protein>
    <submittedName>
        <fullName evidence="1">Alpha-ribazole phosphatase family protein</fullName>
        <ecNumber evidence="1">3.1.3.73</ecNumber>
    </submittedName>
</protein>
<name>A0ABV6Z531_UNCC1</name>
<keyword evidence="1" id="KW-0378">Hydrolase</keyword>
<organism evidence="1 2">
    <name type="scientific">candidate division CSSED10-310 bacterium</name>
    <dbReference type="NCBI Taxonomy" id="2855610"/>
    <lineage>
        <taxon>Bacteria</taxon>
        <taxon>Bacteria division CSSED10-310</taxon>
    </lineage>
</organism>
<dbReference type="Gene3D" id="3.40.50.1240">
    <property type="entry name" value="Phosphoglycerate mutase-like"/>
    <property type="match status" value="1"/>
</dbReference>
<dbReference type="Proteomes" id="UP001594351">
    <property type="component" value="Unassembled WGS sequence"/>
</dbReference>
<dbReference type="Pfam" id="PF00300">
    <property type="entry name" value="His_Phos_1"/>
    <property type="match status" value="1"/>
</dbReference>
<dbReference type="InterPro" id="IPR013078">
    <property type="entry name" value="His_Pase_superF_clade-1"/>
</dbReference>
<sequence length="181" mass="20519">RHTTPEISKGVLYGQSDIEVKSTFAAEVSSIKERLKLDDDFIVYSSPLKRCLKLAQELSPAAVQLDERLKELNFGDWEMKELDPEQQALMSEWMKDFITQRVPNGESFQDLYDRSVSFLNDLLQKTHEIAVVVTHGGVISALLIHILGISPEKLMQLHLDFGGISKISASESLQRVMFINR</sequence>
<feature type="non-terminal residue" evidence="1">
    <location>
        <position position="1"/>
    </location>
</feature>
<evidence type="ECO:0000313" key="2">
    <source>
        <dbReference type="Proteomes" id="UP001594351"/>
    </source>
</evidence>
<dbReference type="InterPro" id="IPR029033">
    <property type="entry name" value="His_PPase_superfam"/>
</dbReference>
<dbReference type="GO" id="GO:0043755">
    <property type="term" value="F:alpha-ribazole phosphatase activity"/>
    <property type="evidence" value="ECO:0007669"/>
    <property type="project" value="UniProtKB-EC"/>
</dbReference>
<dbReference type="EC" id="3.1.3.73" evidence="1"/>
<evidence type="ECO:0000313" key="1">
    <source>
        <dbReference type="EMBL" id="MFC1853438.1"/>
    </source>
</evidence>
<dbReference type="SMART" id="SM00855">
    <property type="entry name" value="PGAM"/>
    <property type="match status" value="1"/>
</dbReference>
<proteinExistence type="predicted"/>